<evidence type="ECO:0000313" key="3">
    <source>
        <dbReference type="Proteomes" id="UP001596500"/>
    </source>
</evidence>
<dbReference type="Proteomes" id="UP001596500">
    <property type="component" value="Unassembled WGS sequence"/>
</dbReference>
<dbReference type="PANTHER" id="PTHR42879:SF2">
    <property type="entry name" value="3-OXOACYL-[ACYL-CARRIER-PROTEIN] REDUCTASE FABG"/>
    <property type="match status" value="1"/>
</dbReference>
<dbReference type="PRINTS" id="PR00081">
    <property type="entry name" value="GDHRDH"/>
</dbReference>
<dbReference type="Pfam" id="PF13561">
    <property type="entry name" value="adh_short_C2"/>
    <property type="match status" value="1"/>
</dbReference>
<gene>
    <name evidence="2" type="primary">ymfI</name>
    <name evidence="2" type="ORF">ACFQNG_10295</name>
</gene>
<dbReference type="PANTHER" id="PTHR42879">
    <property type="entry name" value="3-OXOACYL-(ACYL-CARRIER-PROTEIN) REDUCTASE"/>
    <property type="match status" value="1"/>
</dbReference>
<dbReference type="PRINTS" id="PR00080">
    <property type="entry name" value="SDRFAMILY"/>
</dbReference>
<organism evidence="2 3">
    <name type="scientific">Laceyella putida</name>
    <dbReference type="NCBI Taxonomy" id="110101"/>
    <lineage>
        <taxon>Bacteria</taxon>
        <taxon>Bacillati</taxon>
        <taxon>Bacillota</taxon>
        <taxon>Bacilli</taxon>
        <taxon>Bacillales</taxon>
        <taxon>Thermoactinomycetaceae</taxon>
        <taxon>Laceyella</taxon>
    </lineage>
</organism>
<dbReference type="InterPro" id="IPR036291">
    <property type="entry name" value="NAD(P)-bd_dom_sf"/>
</dbReference>
<dbReference type="SUPFAM" id="SSF51735">
    <property type="entry name" value="NAD(P)-binding Rossmann-fold domains"/>
    <property type="match status" value="1"/>
</dbReference>
<dbReference type="GO" id="GO:0003746">
    <property type="term" value="F:translation elongation factor activity"/>
    <property type="evidence" value="ECO:0007669"/>
    <property type="project" value="UniProtKB-KW"/>
</dbReference>
<dbReference type="InterPro" id="IPR002347">
    <property type="entry name" value="SDR_fam"/>
</dbReference>
<reference evidence="3" key="1">
    <citation type="journal article" date="2019" name="Int. J. Syst. Evol. Microbiol.">
        <title>The Global Catalogue of Microorganisms (GCM) 10K type strain sequencing project: providing services to taxonomists for standard genome sequencing and annotation.</title>
        <authorList>
            <consortium name="The Broad Institute Genomics Platform"/>
            <consortium name="The Broad Institute Genome Sequencing Center for Infectious Disease"/>
            <person name="Wu L."/>
            <person name="Ma J."/>
        </authorList>
    </citation>
    <scope>NUCLEOTIDE SEQUENCE [LARGE SCALE GENOMIC DNA]</scope>
    <source>
        <strain evidence="3">CGMCC 1.12942</strain>
    </source>
</reference>
<name>A0ABW2RLG2_9BACL</name>
<dbReference type="EMBL" id="JBHTBW010000025">
    <property type="protein sequence ID" value="MFC7441542.1"/>
    <property type="molecule type" value="Genomic_DNA"/>
</dbReference>
<sequence length="250" mass="26338">MEEKLKGQVAWISGASGGIGAAVATALAEAGAEVAVGYHQAEAKAMQVVERCRSYGRKAQAVQFDVSERSSVERAYQAVTSQLGAPTILVHAAGQGMFGFFQDFTERQYDQMMDVHVRGCFHLTQVALPHMLNLKQGRIVVISSIWGQTGGALEVLYSAAKGAQISMVKALAKELARSGITVNAVAPGAIQTAMLDAQLSSHEQAELADEIPMGRLGTPKEVAGAVVYLCSVDAGYVTGQILGINGGWLT</sequence>
<evidence type="ECO:0000313" key="2">
    <source>
        <dbReference type="EMBL" id="MFC7441542.1"/>
    </source>
</evidence>
<proteinExistence type="inferred from homology"/>
<comment type="similarity">
    <text evidence="1">Belongs to the short-chain dehydrogenases/reductases (SDR) family.</text>
</comment>
<dbReference type="InterPro" id="IPR050259">
    <property type="entry name" value="SDR"/>
</dbReference>
<dbReference type="RefSeq" id="WP_379864839.1">
    <property type="nucleotide sequence ID" value="NZ_JBHTBW010000025.1"/>
</dbReference>
<dbReference type="Gene3D" id="3.40.50.720">
    <property type="entry name" value="NAD(P)-binding Rossmann-like Domain"/>
    <property type="match status" value="1"/>
</dbReference>
<keyword evidence="2" id="KW-0251">Elongation factor</keyword>
<protein>
    <submittedName>
        <fullName evidence="2">Elongation factor P 5-aminopentanone reductase</fullName>
    </submittedName>
</protein>
<keyword evidence="3" id="KW-1185">Reference proteome</keyword>
<evidence type="ECO:0000256" key="1">
    <source>
        <dbReference type="ARBA" id="ARBA00006484"/>
    </source>
</evidence>
<accession>A0ABW2RLG2</accession>
<keyword evidence="2" id="KW-0648">Protein biosynthesis</keyword>
<dbReference type="NCBIfam" id="NF047420">
    <property type="entry name" value="EF_P_mod_YmfI"/>
    <property type="match status" value="1"/>
</dbReference>
<comment type="caution">
    <text evidence="2">The sequence shown here is derived from an EMBL/GenBank/DDBJ whole genome shotgun (WGS) entry which is preliminary data.</text>
</comment>